<protein>
    <recommendedName>
        <fullName evidence="3">Peptidase M4</fullName>
    </recommendedName>
</protein>
<accession>A0A8J4EGC1</accession>
<dbReference type="AlphaFoldDB" id="A0A8J4EGC1"/>
<comment type="caution">
    <text evidence="1">The sequence shown here is derived from an EMBL/GenBank/DDBJ whole genome shotgun (WGS) entry which is preliminary data.</text>
</comment>
<reference evidence="1" key="1">
    <citation type="submission" date="2021-01" db="EMBL/GenBank/DDBJ databases">
        <title>Whole genome shotgun sequence of Virgisporangium ochraceum NBRC 16418.</title>
        <authorList>
            <person name="Komaki H."/>
            <person name="Tamura T."/>
        </authorList>
    </citation>
    <scope>NUCLEOTIDE SEQUENCE</scope>
    <source>
        <strain evidence="1">NBRC 16418</strain>
    </source>
</reference>
<gene>
    <name evidence="1" type="ORF">Voc01_095220</name>
</gene>
<evidence type="ECO:0008006" key="3">
    <source>
        <dbReference type="Google" id="ProtNLM"/>
    </source>
</evidence>
<dbReference type="Proteomes" id="UP000635606">
    <property type="component" value="Unassembled WGS sequence"/>
</dbReference>
<dbReference type="RefSeq" id="WP_203934404.1">
    <property type="nucleotide sequence ID" value="NZ_BOPH01000142.1"/>
</dbReference>
<organism evidence="1 2">
    <name type="scientific">Virgisporangium ochraceum</name>
    <dbReference type="NCBI Taxonomy" id="65505"/>
    <lineage>
        <taxon>Bacteria</taxon>
        <taxon>Bacillati</taxon>
        <taxon>Actinomycetota</taxon>
        <taxon>Actinomycetes</taxon>
        <taxon>Micromonosporales</taxon>
        <taxon>Micromonosporaceae</taxon>
        <taxon>Virgisporangium</taxon>
    </lineage>
</organism>
<dbReference type="SUPFAM" id="SSF55486">
    <property type="entry name" value="Metalloproteases ('zincins'), catalytic domain"/>
    <property type="match status" value="1"/>
</dbReference>
<proteinExistence type="predicted"/>
<evidence type="ECO:0000313" key="1">
    <source>
        <dbReference type="EMBL" id="GIJ74605.1"/>
    </source>
</evidence>
<dbReference type="EMBL" id="BOPH01000142">
    <property type="protein sequence ID" value="GIJ74605.1"/>
    <property type="molecule type" value="Genomic_DNA"/>
</dbReference>
<name>A0A8J4EGC1_9ACTN</name>
<evidence type="ECO:0000313" key="2">
    <source>
        <dbReference type="Proteomes" id="UP000635606"/>
    </source>
</evidence>
<sequence>MSPVAEDALARYPEPDRRPLQVYAFDPMVARLSGQETTTISVPYEPLRPGPSGELIQVIDYDSVAGCYYEPVNLDDPRVLLLDGLPPSERDPRFHQQMVYAVISALLENFERALGRRFRWRGDKRLRAFPHAFRGRNAMFDPDMDGTLQFGYFRADEKNPGRNLPGQTVFTCLSHDIIVHEATHALVHRLRERYKDPTNLDVYAFHEGFADAVALFQHFTLPDIVDRYIQQNRTDLTTRTPLVDLAEQFGEGSGMGRALRSAIGEPPDPALINRTFEPHRRGSILVAAIFDGFFTAYQTGIADLLRIATAGSGVLPEGALHPDLVRRVSTEARRAAQRILTMCIRSFQYLPPVDVTFSDFLRSIVTADRDLYPSDEDGLRAALIEGFRRRGIYPSAVSSLADEALSWPDAADLGLPPIDRDVINALVLDTAVGFRERRGEAQATKPVFDPAWAAAKLHQYAQANAAKLGLTGPGRIKVDGFHAAFRHGANGQLRVDVAVRYLHSVPAEVQRKFGAALGGVPLRGGATVVADATGRVRHVITKPVPTDPNATGATDGGVARMAAVRQWVAQFDGHDLLVPWVEAGSRVTQSLNFARIDSAF</sequence>
<dbReference type="CDD" id="cd09598">
    <property type="entry name" value="M4_like"/>
    <property type="match status" value="1"/>
</dbReference>
<keyword evidence="2" id="KW-1185">Reference proteome</keyword>